<dbReference type="Proteomes" id="UP000041625">
    <property type="component" value="Unassembled WGS sequence"/>
</dbReference>
<proteinExistence type="predicted"/>
<reference evidence="2 3" key="1">
    <citation type="submission" date="2014-06" db="EMBL/GenBank/DDBJ databases">
        <authorList>
            <person name="Le Roux F."/>
        </authorList>
    </citation>
    <scope>NUCLEOTIDE SEQUENCE [LARGE SCALE GENOMIC DNA]</scope>
    <source>
        <strain evidence="2 3">J2-31</strain>
    </source>
</reference>
<evidence type="ECO:0000313" key="3">
    <source>
        <dbReference type="Proteomes" id="UP000041625"/>
    </source>
</evidence>
<feature type="region of interest" description="Disordered" evidence="1">
    <location>
        <begin position="1"/>
        <end position="28"/>
    </location>
</feature>
<name>A0AA86XT32_9VIBR</name>
<evidence type="ECO:0000313" key="2">
    <source>
        <dbReference type="EMBL" id="CDT86148.1"/>
    </source>
</evidence>
<organism evidence="2 3">
    <name type="scientific">Vibrio coralliirubri</name>
    <dbReference type="NCBI Taxonomy" id="1516159"/>
    <lineage>
        <taxon>Bacteria</taxon>
        <taxon>Pseudomonadati</taxon>
        <taxon>Pseudomonadota</taxon>
        <taxon>Gammaproteobacteria</taxon>
        <taxon>Vibrionales</taxon>
        <taxon>Vibrionaceae</taxon>
        <taxon>Vibrio</taxon>
    </lineage>
</organism>
<sequence>MAKATEKGRPRNISSGNCRSPAPPPDKEAKVLAIKEPKNRASEFIQSIESSYLLASDNKKGLHAPFSIGFPFHGIQLFINSK</sequence>
<comment type="caution">
    <text evidence="2">The sequence shown here is derived from an EMBL/GenBank/DDBJ whole genome shotgun (WGS) entry which is preliminary data.</text>
</comment>
<dbReference type="AlphaFoldDB" id="A0AA86XT32"/>
<gene>
    <name evidence="2" type="ORF">VCR31J2_1360376</name>
</gene>
<accession>A0AA86XT32</accession>
<dbReference type="EMBL" id="CCKJ01000042">
    <property type="protein sequence ID" value="CDT86148.1"/>
    <property type="molecule type" value="Genomic_DNA"/>
</dbReference>
<evidence type="ECO:0000256" key="1">
    <source>
        <dbReference type="SAM" id="MobiDB-lite"/>
    </source>
</evidence>
<protein>
    <submittedName>
        <fullName evidence="2">Uncharacterized protein</fullName>
    </submittedName>
</protein>
<keyword evidence="3" id="KW-1185">Reference proteome</keyword>